<organism evidence="2 3">
    <name type="scientific">Pleurodeles waltl</name>
    <name type="common">Iberian ribbed newt</name>
    <dbReference type="NCBI Taxonomy" id="8319"/>
    <lineage>
        <taxon>Eukaryota</taxon>
        <taxon>Metazoa</taxon>
        <taxon>Chordata</taxon>
        <taxon>Craniata</taxon>
        <taxon>Vertebrata</taxon>
        <taxon>Euteleostomi</taxon>
        <taxon>Amphibia</taxon>
        <taxon>Batrachia</taxon>
        <taxon>Caudata</taxon>
        <taxon>Salamandroidea</taxon>
        <taxon>Salamandridae</taxon>
        <taxon>Pleurodelinae</taxon>
        <taxon>Pleurodeles</taxon>
    </lineage>
</organism>
<evidence type="ECO:0000313" key="3">
    <source>
        <dbReference type="Proteomes" id="UP001066276"/>
    </source>
</evidence>
<comment type="caution">
    <text evidence="2">The sequence shown here is derived from an EMBL/GenBank/DDBJ whole genome shotgun (WGS) entry which is preliminary data.</text>
</comment>
<reference evidence="2" key="1">
    <citation type="journal article" date="2022" name="bioRxiv">
        <title>Sequencing and chromosome-scale assembly of the giantPleurodeles waltlgenome.</title>
        <authorList>
            <person name="Brown T."/>
            <person name="Elewa A."/>
            <person name="Iarovenko S."/>
            <person name="Subramanian E."/>
            <person name="Araus A.J."/>
            <person name="Petzold A."/>
            <person name="Susuki M."/>
            <person name="Suzuki K.-i.T."/>
            <person name="Hayashi T."/>
            <person name="Toyoda A."/>
            <person name="Oliveira C."/>
            <person name="Osipova E."/>
            <person name="Leigh N.D."/>
            <person name="Simon A."/>
            <person name="Yun M.H."/>
        </authorList>
    </citation>
    <scope>NUCLEOTIDE SEQUENCE</scope>
    <source>
        <strain evidence="2">20211129_DDA</strain>
        <tissue evidence="2">Liver</tissue>
    </source>
</reference>
<protein>
    <submittedName>
        <fullName evidence="2">Uncharacterized protein</fullName>
    </submittedName>
</protein>
<dbReference type="Proteomes" id="UP001066276">
    <property type="component" value="Chromosome 6"/>
</dbReference>
<accession>A0AAV7QGV5</accession>
<dbReference type="EMBL" id="JANPWB010000010">
    <property type="protein sequence ID" value="KAJ1138581.1"/>
    <property type="molecule type" value="Genomic_DNA"/>
</dbReference>
<feature type="region of interest" description="Disordered" evidence="1">
    <location>
        <begin position="1"/>
        <end position="36"/>
    </location>
</feature>
<dbReference type="AlphaFoldDB" id="A0AAV7QGV5"/>
<evidence type="ECO:0000256" key="1">
    <source>
        <dbReference type="SAM" id="MobiDB-lite"/>
    </source>
</evidence>
<evidence type="ECO:0000313" key="2">
    <source>
        <dbReference type="EMBL" id="KAJ1138581.1"/>
    </source>
</evidence>
<keyword evidence="3" id="KW-1185">Reference proteome</keyword>
<sequence length="198" mass="21538">MGGSVPAPAPTKPHASAPPTAIAPVSQSSVPGPAERCEPTRHLGYHFASVASFAFSSHGSERIAAGPRGWQPNEALCEEFCALEASRRCLLRKGHHSESKDSLFLPLTNIEERNATAQTSVMRDKITNITAHKQVAWWTMWVILKLAQSLQKDQVELVHSIGTEVVCWSSKTKRQDGGQFKTVSSAVGPLRLNTDKTN</sequence>
<gene>
    <name evidence="2" type="ORF">NDU88_004962</name>
</gene>
<proteinExistence type="predicted"/>
<name>A0AAV7QGV5_PLEWA</name>